<keyword evidence="10 11" id="KW-0472">Membrane</keyword>
<dbReference type="Pfam" id="PF01544">
    <property type="entry name" value="CorA"/>
    <property type="match status" value="1"/>
</dbReference>
<evidence type="ECO:0000256" key="9">
    <source>
        <dbReference type="ARBA" id="ARBA00023065"/>
    </source>
</evidence>
<dbReference type="OrthoDB" id="9803484at2"/>
<protein>
    <submittedName>
        <fullName evidence="13">Zinc transport protein ZntB</fullName>
    </submittedName>
    <submittedName>
        <fullName evidence="12">Zinc transporter</fullName>
    </submittedName>
</protein>
<dbReference type="InterPro" id="IPR045861">
    <property type="entry name" value="CorA_cytoplasmic_dom"/>
</dbReference>
<evidence type="ECO:0000313" key="12">
    <source>
        <dbReference type="EMBL" id="AOV96988.1"/>
    </source>
</evidence>
<keyword evidence="5" id="KW-0997">Cell inner membrane</keyword>
<evidence type="ECO:0000256" key="10">
    <source>
        <dbReference type="ARBA" id="ARBA00023136"/>
    </source>
</evidence>
<dbReference type="GO" id="GO:0005886">
    <property type="term" value="C:plasma membrane"/>
    <property type="evidence" value="ECO:0007669"/>
    <property type="project" value="UniProtKB-SubCell"/>
</dbReference>
<keyword evidence="7" id="KW-0862">Zinc</keyword>
<sequence>MGVTELIDDTTLPVTRAVYALQLNGSGGCQPLAATAASAAPHGAWLHLDANDAESRHWLAATPLVPETLRQSLSGESLRPRMTRQGEGVLLTLRSIELTGSAALSHWVVIRLYATGQLLLTSGQRHSAVLETVHGDLQHGLGADDSSGLLVAIADALVDQVSEAIDALHDRIIDMEDSLLDQQRPARGALAQLRKQLIVMRRYLAPQRDVLARLAIERLAWLKADDRRRLQDIADRLGRGLDDLDSGIARTALLADEIASLVAEALNRRTYTMSLLAMLFLPATFLTGLFGVNLGGIPGSESPLAFLLFCLLLLILATCVALWLKRSKWL</sequence>
<dbReference type="PANTHER" id="PTHR46494">
    <property type="entry name" value="CORA FAMILY METAL ION TRANSPORTER (EUROFUNG)"/>
    <property type="match status" value="1"/>
</dbReference>
<evidence type="ECO:0000256" key="1">
    <source>
        <dbReference type="ARBA" id="ARBA00004651"/>
    </source>
</evidence>
<keyword evidence="14" id="KW-1185">Reference proteome</keyword>
<comment type="similarity">
    <text evidence="2">Belongs to the CorA metal ion transporter (MIT) (TC 1.A.35) family.</text>
</comment>
<dbReference type="NCBIfam" id="NF007092">
    <property type="entry name" value="PRK09546.1"/>
    <property type="match status" value="1"/>
</dbReference>
<organism evidence="13 15">
    <name type="scientific">Edwardsiella hoshinae</name>
    <dbReference type="NCBI Taxonomy" id="93378"/>
    <lineage>
        <taxon>Bacteria</taxon>
        <taxon>Pseudomonadati</taxon>
        <taxon>Pseudomonadota</taxon>
        <taxon>Gammaproteobacteria</taxon>
        <taxon>Enterobacterales</taxon>
        <taxon>Hafniaceae</taxon>
        <taxon>Edwardsiella</taxon>
    </lineage>
</organism>
<keyword evidence="3" id="KW-0813">Transport</keyword>
<dbReference type="Gene3D" id="1.20.58.340">
    <property type="entry name" value="Magnesium transport protein CorA, transmembrane region"/>
    <property type="match status" value="2"/>
</dbReference>
<dbReference type="GO" id="GO:0015095">
    <property type="term" value="F:magnesium ion transmembrane transporter activity"/>
    <property type="evidence" value="ECO:0007669"/>
    <property type="project" value="TreeGrafter"/>
</dbReference>
<dbReference type="KEGG" id="eho:A9798_08430"/>
<evidence type="ECO:0000256" key="6">
    <source>
        <dbReference type="ARBA" id="ARBA00022692"/>
    </source>
</evidence>
<feature type="transmembrane region" description="Helical" evidence="11">
    <location>
        <begin position="303"/>
        <end position="324"/>
    </location>
</feature>
<dbReference type="GO" id="GO:0000287">
    <property type="term" value="F:magnesium ion binding"/>
    <property type="evidence" value="ECO:0007669"/>
    <property type="project" value="TreeGrafter"/>
</dbReference>
<dbReference type="RefSeq" id="WP_035370336.1">
    <property type="nucleotide sequence ID" value="NZ_CP016043.1"/>
</dbReference>
<comment type="subcellular location">
    <subcellularLocation>
        <location evidence="1">Cell membrane</location>
        <topology evidence="1">Multi-pass membrane protein</topology>
    </subcellularLocation>
</comment>
<gene>
    <name evidence="13" type="primary">zntB</name>
    <name evidence="12" type="ORF">A9798_08430</name>
    <name evidence="13" type="ORF">NCTC12121_01740</name>
</gene>
<dbReference type="Proteomes" id="UP000175893">
    <property type="component" value="Chromosome"/>
</dbReference>
<evidence type="ECO:0000256" key="2">
    <source>
        <dbReference type="ARBA" id="ARBA00009765"/>
    </source>
</evidence>
<reference evidence="13 15" key="2">
    <citation type="submission" date="2018-06" db="EMBL/GenBank/DDBJ databases">
        <authorList>
            <consortium name="Pathogen Informatics"/>
            <person name="Doyle S."/>
        </authorList>
    </citation>
    <scope>NUCLEOTIDE SEQUENCE [LARGE SCALE GENOMIC DNA]</scope>
    <source>
        <strain evidence="13 15">NCTC12121</strain>
    </source>
</reference>
<dbReference type="SUPFAM" id="SSF143865">
    <property type="entry name" value="CorA soluble domain-like"/>
    <property type="match status" value="1"/>
</dbReference>
<evidence type="ECO:0000256" key="3">
    <source>
        <dbReference type="ARBA" id="ARBA00022448"/>
    </source>
</evidence>
<dbReference type="EMBL" id="UFXZ01000001">
    <property type="protein sequence ID" value="STC88310.1"/>
    <property type="molecule type" value="Genomic_DNA"/>
</dbReference>
<dbReference type="SUPFAM" id="SSF144083">
    <property type="entry name" value="Magnesium transport protein CorA, transmembrane region"/>
    <property type="match status" value="1"/>
</dbReference>
<dbReference type="PANTHER" id="PTHR46494:SF3">
    <property type="entry name" value="ZINC TRANSPORT PROTEIN ZNTB"/>
    <property type="match status" value="1"/>
</dbReference>
<dbReference type="Gene3D" id="3.30.460.20">
    <property type="entry name" value="CorA soluble domain-like"/>
    <property type="match status" value="1"/>
</dbReference>
<name>A0A376DER2_9GAMM</name>
<evidence type="ECO:0000256" key="4">
    <source>
        <dbReference type="ARBA" id="ARBA00022475"/>
    </source>
</evidence>
<evidence type="ECO:0000256" key="11">
    <source>
        <dbReference type="SAM" id="Phobius"/>
    </source>
</evidence>
<evidence type="ECO:0000313" key="13">
    <source>
        <dbReference type="EMBL" id="STC88310.1"/>
    </source>
</evidence>
<evidence type="ECO:0000256" key="7">
    <source>
        <dbReference type="ARBA" id="ARBA00022833"/>
    </source>
</evidence>
<dbReference type="CDD" id="cd12833">
    <property type="entry name" value="ZntB-like_1"/>
    <property type="match status" value="1"/>
</dbReference>
<dbReference type="EMBL" id="CP016043">
    <property type="protein sequence ID" value="AOV96988.1"/>
    <property type="molecule type" value="Genomic_DNA"/>
</dbReference>
<dbReference type="GO" id="GO:0050897">
    <property type="term" value="F:cobalt ion binding"/>
    <property type="evidence" value="ECO:0007669"/>
    <property type="project" value="TreeGrafter"/>
</dbReference>
<evidence type="ECO:0000256" key="8">
    <source>
        <dbReference type="ARBA" id="ARBA00022989"/>
    </source>
</evidence>
<dbReference type="AlphaFoldDB" id="A0A376DER2"/>
<evidence type="ECO:0000256" key="5">
    <source>
        <dbReference type="ARBA" id="ARBA00022519"/>
    </source>
</evidence>
<keyword evidence="6 11" id="KW-0812">Transmembrane</keyword>
<dbReference type="InterPro" id="IPR045863">
    <property type="entry name" value="CorA_TM1_TM2"/>
</dbReference>
<keyword evidence="4" id="KW-1003">Cell membrane</keyword>
<proteinExistence type="inferred from homology"/>
<dbReference type="GO" id="GO:0015087">
    <property type="term" value="F:cobalt ion transmembrane transporter activity"/>
    <property type="evidence" value="ECO:0007669"/>
    <property type="project" value="TreeGrafter"/>
</dbReference>
<dbReference type="STRING" id="93378.A9798_08430"/>
<evidence type="ECO:0000313" key="15">
    <source>
        <dbReference type="Proteomes" id="UP000255248"/>
    </source>
</evidence>
<keyword evidence="8 11" id="KW-1133">Transmembrane helix</keyword>
<evidence type="ECO:0000313" key="14">
    <source>
        <dbReference type="Proteomes" id="UP000175893"/>
    </source>
</evidence>
<feature type="transmembrane region" description="Helical" evidence="11">
    <location>
        <begin position="275"/>
        <end position="297"/>
    </location>
</feature>
<reference evidence="12 14" key="1">
    <citation type="submission" date="2016-06" db="EMBL/GenBank/DDBJ databases">
        <title>Complete genome sequence of Edwardsiella hoshinae ATCC 35051.</title>
        <authorList>
            <person name="Reichley S.R."/>
            <person name="Waldbieser G.C."/>
            <person name="Lawrence M.L."/>
            <person name="Griffin M.J."/>
        </authorList>
    </citation>
    <scope>NUCLEOTIDE SEQUENCE [LARGE SCALE GENOMIC DNA]</scope>
    <source>
        <strain evidence="12 14">ATCC 35051</strain>
    </source>
</reference>
<accession>A0A376DER2</accession>
<keyword evidence="9" id="KW-0406">Ion transport</keyword>
<dbReference type="InterPro" id="IPR002523">
    <property type="entry name" value="MgTranspt_CorA/ZnTranspt_ZntB"/>
</dbReference>
<dbReference type="Proteomes" id="UP000255248">
    <property type="component" value="Unassembled WGS sequence"/>
</dbReference>